<dbReference type="Gene3D" id="2.40.30.240">
    <property type="match status" value="1"/>
</dbReference>
<dbReference type="OrthoDB" id="6689153at2"/>
<accession>A0A345P9A3</accession>
<dbReference type="AlphaFoldDB" id="A0A345P9A3"/>
<organism evidence="1 2">
    <name type="scientific">Aquirhabdus parva</name>
    <dbReference type="NCBI Taxonomy" id="2283318"/>
    <lineage>
        <taxon>Bacteria</taxon>
        <taxon>Pseudomonadati</taxon>
        <taxon>Pseudomonadota</taxon>
        <taxon>Gammaproteobacteria</taxon>
        <taxon>Moraxellales</taxon>
        <taxon>Moraxellaceae</taxon>
        <taxon>Aquirhabdus</taxon>
    </lineage>
</organism>
<dbReference type="RefSeq" id="WP_114899970.1">
    <property type="nucleotide sequence ID" value="NZ_CP031222.1"/>
</dbReference>
<dbReference type="InterPro" id="IPR024659">
    <property type="entry name" value="Phage_coat_Gp5"/>
</dbReference>
<name>A0A345P9A3_9GAMM</name>
<dbReference type="EMBL" id="CP031222">
    <property type="protein sequence ID" value="AXI03862.1"/>
    <property type="molecule type" value="Genomic_DNA"/>
</dbReference>
<evidence type="ECO:0008006" key="3">
    <source>
        <dbReference type="Google" id="ProtNLM"/>
    </source>
</evidence>
<evidence type="ECO:0000313" key="1">
    <source>
        <dbReference type="EMBL" id="AXI03862.1"/>
    </source>
</evidence>
<dbReference type="Pfam" id="PF11651">
    <property type="entry name" value="P22_CoatProtein"/>
    <property type="match status" value="1"/>
</dbReference>
<dbReference type="KEGG" id="mbah:HYN46_14060"/>
<gene>
    <name evidence="1" type="ORF">HYN46_14060</name>
</gene>
<sequence length="415" mass="44149">MALPTSNNTLITHDIIAKDAAVMFLEESTFVKSINRDREQEFGKDRGGYTAGESVRIKIPPTPVVTDGDVWSPTDAAKNAVEETILLKVDTPKHVGLKFGSVEQALKFGQYNAKGGYKERILKPAVKALVSVVEADMLQRAITLTNNFVANTGPLTTLSPYDYARAALQRNLCPDDNRKALITSNMNVGLVSASRQLFNSQKDLSKQYTEGWIGRYAGFDFHEHQSLYRSTNGTQVAGVTVSGASQTGGTLAIGGVTNGTIFKAGMIFTLTGVNMLHPLTKQDTGVQMQFVVLADATMGGTTGALSIYPKITPQGQANANVTASPASGTGLTFVGAANQTIEQGLAYQGDAYAAAFVPQKLLAGCVGSTFDAGTFAIRCMTFGDGVNNFEGTRLDVLYGFTGVRNNWGVRTGVGL</sequence>
<protein>
    <recommendedName>
        <fullName evidence="3">P22 coat-protein 5 family protein</fullName>
    </recommendedName>
</protein>
<dbReference type="Proteomes" id="UP000253940">
    <property type="component" value="Chromosome"/>
</dbReference>
<keyword evidence="2" id="KW-1185">Reference proteome</keyword>
<evidence type="ECO:0000313" key="2">
    <source>
        <dbReference type="Proteomes" id="UP000253940"/>
    </source>
</evidence>
<reference evidence="1 2" key="1">
    <citation type="submission" date="2018-07" db="EMBL/GenBank/DDBJ databases">
        <title>Genome sequencing of Moraxellaceae gen. HYN0046.</title>
        <authorList>
            <person name="Kim M."/>
            <person name="Yi H."/>
        </authorList>
    </citation>
    <scope>NUCLEOTIDE SEQUENCE [LARGE SCALE GENOMIC DNA]</scope>
    <source>
        <strain evidence="1 2">HYN0046</strain>
    </source>
</reference>
<proteinExistence type="predicted"/>